<gene>
    <name evidence="1" type="ORF">K402DRAFT_107418</name>
</gene>
<accession>A0A6G1GX86</accession>
<keyword evidence="2" id="KW-1185">Reference proteome</keyword>
<organism evidence="1 2">
    <name type="scientific">Aulographum hederae CBS 113979</name>
    <dbReference type="NCBI Taxonomy" id="1176131"/>
    <lineage>
        <taxon>Eukaryota</taxon>
        <taxon>Fungi</taxon>
        <taxon>Dikarya</taxon>
        <taxon>Ascomycota</taxon>
        <taxon>Pezizomycotina</taxon>
        <taxon>Dothideomycetes</taxon>
        <taxon>Pleosporomycetidae</taxon>
        <taxon>Aulographales</taxon>
        <taxon>Aulographaceae</taxon>
    </lineage>
</organism>
<dbReference type="EMBL" id="ML977162">
    <property type="protein sequence ID" value="KAF1985369.1"/>
    <property type="molecule type" value="Genomic_DNA"/>
</dbReference>
<sequence length="157" mass="16930">MRKGGGIRQLNPRLDAYCHSSPALLCALTALSRPHHSSPSHLKLVPQCLVAPWQCLQPLRSCQSVHAPRPIPCIVCLPDPQLASSKAASCGLFTPVRSTLDLPALAEATCSTRWITTRPSFAVQAAASDVPLGPRSGLSGWPRVRYLLAACKDRECR</sequence>
<proteinExistence type="predicted"/>
<dbReference type="Proteomes" id="UP000800041">
    <property type="component" value="Unassembled WGS sequence"/>
</dbReference>
<name>A0A6G1GX86_9PEZI</name>
<evidence type="ECO:0000313" key="1">
    <source>
        <dbReference type="EMBL" id="KAF1985369.1"/>
    </source>
</evidence>
<dbReference type="AlphaFoldDB" id="A0A6G1GX86"/>
<protein>
    <submittedName>
        <fullName evidence="1">Uncharacterized protein</fullName>
    </submittedName>
</protein>
<evidence type="ECO:0000313" key="2">
    <source>
        <dbReference type="Proteomes" id="UP000800041"/>
    </source>
</evidence>
<reference evidence="1" key="1">
    <citation type="journal article" date="2020" name="Stud. Mycol.">
        <title>101 Dothideomycetes genomes: a test case for predicting lifestyles and emergence of pathogens.</title>
        <authorList>
            <person name="Haridas S."/>
            <person name="Albert R."/>
            <person name="Binder M."/>
            <person name="Bloem J."/>
            <person name="Labutti K."/>
            <person name="Salamov A."/>
            <person name="Andreopoulos B."/>
            <person name="Baker S."/>
            <person name="Barry K."/>
            <person name="Bills G."/>
            <person name="Bluhm B."/>
            <person name="Cannon C."/>
            <person name="Castanera R."/>
            <person name="Culley D."/>
            <person name="Daum C."/>
            <person name="Ezra D."/>
            <person name="Gonzalez J."/>
            <person name="Henrissat B."/>
            <person name="Kuo A."/>
            <person name="Liang C."/>
            <person name="Lipzen A."/>
            <person name="Lutzoni F."/>
            <person name="Magnuson J."/>
            <person name="Mondo S."/>
            <person name="Nolan M."/>
            <person name="Ohm R."/>
            <person name="Pangilinan J."/>
            <person name="Park H.-J."/>
            <person name="Ramirez L."/>
            <person name="Alfaro M."/>
            <person name="Sun H."/>
            <person name="Tritt A."/>
            <person name="Yoshinaga Y."/>
            <person name="Zwiers L.-H."/>
            <person name="Turgeon B."/>
            <person name="Goodwin S."/>
            <person name="Spatafora J."/>
            <person name="Crous P."/>
            <person name="Grigoriev I."/>
        </authorList>
    </citation>
    <scope>NUCLEOTIDE SEQUENCE</scope>
    <source>
        <strain evidence="1">CBS 113979</strain>
    </source>
</reference>